<comment type="caution">
    <text evidence="1">The sequence shown here is derived from an EMBL/GenBank/DDBJ whole genome shotgun (WGS) entry which is preliminary data.</text>
</comment>
<evidence type="ECO:0008006" key="3">
    <source>
        <dbReference type="Google" id="ProtNLM"/>
    </source>
</evidence>
<dbReference type="PROSITE" id="PS51257">
    <property type="entry name" value="PROKAR_LIPOPROTEIN"/>
    <property type="match status" value="1"/>
</dbReference>
<evidence type="ECO:0000313" key="2">
    <source>
        <dbReference type="Proteomes" id="UP001209713"/>
    </source>
</evidence>
<gene>
    <name evidence="1" type="ORF">OFY17_10190</name>
</gene>
<dbReference type="RefSeq" id="WP_263530627.1">
    <property type="nucleotide sequence ID" value="NZ_JAOVZB010000004.1"/>
</dbReference>
<dbReference type="Proteomes" id="UP001209713">
    <property type="component" value="Unassembled WGS sequence"/>
</dbReference>
<reference evidence="1 2" key="1">
    <citation type="submission" date="2022-10" db="EMBL/GenBank/DDBJ databases">
        <title>Marinomonas transparenta sp. nov. and Marinomonas sargassi sp. nov., isolated from marine alga (Sargassum natans (L.) Gaillon).</title>
        <authorList>
            <person name="Wang Y."/>
        </authorList>
    </citation>
    <scope>NUCLEOTIDE SEQUENCE [LARGE SCALE GENOMIC DNA]</scope>
    <source>
        <strain evidence="1 2">C2222</strain>
    </source>
</reference>
<evidence type="ECO:0000313" key="1">
    <source>
        <dbReference type="EMBL" id="MCV2403248.1"/>
    </source>
</evidence>
<sequence>MYKFIGVLAAVIALTGCAKDPVYLESLKQGEHLLRSEKTVEFYEEYYEYPQHKALVGSYIARYYAYSSYKTKEIYAIEDALARCNEGVLKKVDKLTLENSCKVLNINNEWVLDDHEKAKLFRFLEHAKVLIGSDFGLEEFEKYYYEDGYKAFAYSKVGKATAYVANEDKKNVTVKLALEDCNKGVLKKVDKLTFRNSCKVLNINNEWVTEGKEEAKYVSFLESAKTLIGSGSGLQEFEEYYYETGHKAFAYSKAGKAKAYVTNGSKKYSTAILALKKCNAELLEEFPRITDDIRCAIINIDNRWVIDPDNWVVDVDDQLIGKDSNTTKPSDYATALEKAKKVLKSNRAIPLFEKYYHKPNHKVFVQSKVHAGVAYSTNKTSVEAAKEIAMGTCHKNLLKKYAEITDEISCEVINIDGEWVTEDK</sequence>
<accession>A0ABT2YTQ8</accession>
<protein>
    <recommendedName>
        <fullName evidence="3">Lipoprotein</fullName>
    </recommendedName>
</protein>
<keyword evidence="2" id="KW-1185">Reference proteome</keyword>
<name>A0ABT2YTQ8_9GAMM</name>
<dbReference type="EMBL" id="JAOVZB010000004">
    <property type="protein sequence ID" value="MCV2403248.1"/>
    <property type="molecule type" value="Genomic_DNA"/>
</dbReference>
<proteinExistence type="predicted"/>
<organism evidence="1 2">
    <name type="scientific">Marinomonas sargassi</name>
    <dbReference type="NCBI Taxonomy" id="2984494"/>
    <lineage>
        <taxon>Bacteria</taxon>
        <taxon>Pseudomonadati</taxon>
        <taxon>Pseudomonadota</taxon>
        <taxon>Gammaproteobacteria</taxon>
        <taxon>Oceanospirillales</taxon>
        <taxon>Oceanospirillaceae</taxon>
        <taxon>Marinomonas</taxon>
    </lineage>
</organism>